<reference evidence="12 13" key="1">
    <citation type="journal article" date="2023" name="BMC Biol.">
        <title>The compact genome of the sponge Oopsacas minuta (Hexactinellida) is lacking key metazoan core genes.</title>
        <authorList>
            <person name="Santini S."/>
            <person name="Schenkelaars Q."/>
            <person name="Jourda C."/>
            <person name="Duchesne M."/>
            <person name="Belahbib H."/>
            <person name="Rocher C."/>
            <person name="Selva M."/>
            <person name="Riesgo A."/>
            <person name="Vervoort M."/>
            <person name="Leys S.P."/>
            <person name="Kodjabachian L."/>
            <person name="Le Bivic A."/>
            <person name="Borchiellini C."/>
            <person name="Claverie J.M."/>
            <person name="Renard E."/>
        </authorList>
    </citation>
    <scope>NUCLEOTIDE SEQUENCE [LARGE SCALE GENOMIC DNA]</scope>
    <source>
        <strain evidence="12">SPO-2</strain>
    </source>
</reference>
<dbReference type="PANTHER" id="PTHR46173">
    <property type="entry name" value="CCA TRNA NUCLEOTIDYLTRANSFERASE 1, MITOCHONDRIAL"/>
    <property type="match status" value="1"/>
</dbReference>
<evidence type="ECO:0000256" key="5">
    <source>
        <dbReference type="ARBA" id="ARBA00022695"/>
    </source>
</evidence>
<evidence type="ECO:0000256" key="1">
    <source>
        <dbReference type="ARBA" id="ARBA00001946"/>
    </source>
</evidence>
<evidence type="ECO:0000256" key="8">
    <source>
        <dbReference type="ARBA" id="ARBA00022842"/>
    </source>
</evidence>
<dbReference type="Gene3D" id="1.10.3090.10">
    <property type="entry name" value="cca-adding enzyme, domain 2"/>
    <property type="match status" value="1"/>
</dbReference>
<feature type="domain" description="tRNA nucleotidyltransferase/poly(A) polymerase RNA and SrmB- binding" evidence="11">
    <location>
        <begin position="210"/>
        <end position="261"/>
    </location>
</feature>
<name>A0AAV7K198_9METZ</name>
<evidence type="ECO:0000256" key="7">
    <source>
        <dbReference type="ARBA" id="ARBA00022741"/>
    </source>
</evidence>
<dbReference type="GO" id="GO:0000049">
    <property type="term" value="F:tRNA binding"/>
    <property type="evidence" value="ECO:0007669"/>
    <property type="project" value="TreeGrafter"/>
</dbReference>
<dbReference type="InterPro" id="IPR002646">
    <property type="entry name" value="PolA_pol_head_dom"/>
</dbReference>
<accession>A0AAV7K198</accession>
<dbReference type="AlphaFoldDB" id="A0AAV7K198"/>
<evidence type="ECO:0000256" key="4">
    <source>
        <dbReference type="ARBA" id="ARBA00022694"/>
    </source>
</evidence>
<evidence type="ECO:0000313" key="13">
    <source>
        <dbReference type="Proteomes" id="UP001165289"/>
    </source>
</evidence>
<dbReference type="InterPro" id="IPR032828">
    <property type="entry name" value="PolyA_RNA-bd"/>
</dbReference>
<evidence type="ECO:0000313" key="12">
    <source>
        <dbReference type="EMBL" id="KAI6654921.1"/>
    </source>
</evidence>
<keyword evidence="9" id="KW-0694">RNA-binding</keyword>
<dbReference type="GO" id="GO:0046872">
    <property type="term" value="F:metal ion binding"/>
    <property type="evidence" value="ECO:0007669"/>
    <property type="project" value="UniProtKB-KW"/>
</dbReference>
<evidence type="ECO:0000259" key="10">
    <source>
        <dbReference type="Pfam" id="PF01743"/>
    </source>
</evidence>
<dbReference type="GO" id="GO:0000166">
    <property type="term" value="F:nucleotide binding"/>
    <property type="evidence" value="ECO:0007669"/>
    <property type="project" value="UniProtKB-KW"/>
</dbReference>
<keyword evidence="13" id="KW-1185">Reference proteome</keyword>
<dbReference type="SUPFAM" id="SSF81891">
    <property type="entry name" value="Poly A polymerase C-terminal region-like"/>
    <property type="match status" value="1"/>
</dbReference>
<keyword evidence="7" id="KW-0547">Nucleotide-binding</keyword>
<evidence type="ECO:0000256" key="3">
    <source>
        <dbReference type="ARBA" id="ARBA00022679"/>
    </source>
</evidence>
<dbReference type="EMBL" id="JAKMXF010000221">
    <property type="protein sequence ID" value="KAI6654921.1"/>
    <property type="molecule type" value="Genomic_DNA"/>
</dbReference>
<dbReference type="Gene3D" id="3.30.460.10">
    <property type="entry name" value="Beta Polymerase, domain 2"/>
    <property type="match status" value="1"/>
</dbReference>
<dbReference type="CDD" id="cd05398">
    <property type="entry name" value="NT_ClassII-CCAase"/>
    <property type="match status" value="1"/>
</dbReference>
<evidence type="ECO:0000256" key="6">
    <source>
        <dbReference type="ARBA" id="ARBA00022723"/>
    </source>
</evidence>
<dbReference type="PANTHER" id="PTHR46173:SF1">
    <property type="entry name" value="CCA TRNA NUCLEOTIDYLTRANSFERASE 1, MITOCHONDRIAL"/>
    <property type="match status" value="1"/>
</dbReference>
<comment type="cofactor">
    <cofactor evidence="1">
        <name>Mg(2+)</name>
        <dbReference type="ChEBI" id="CHEBI:18420"/>
    </cofactor>
</comment>
<dbReference type="Proteomes" id="UP001165289">
    <property type="component" value="Unassembled WGS sequence"/>
</dbReference>
<sequence length="435" mass="49719">MATNSTIQSEDTNIRKYSVKSYKGLVKPRLLKFVLDNRITDLMDCFTRNGYTVKIAGGAVRDMVLGLTPRDVDLATNATPEIMQEFLEREGYRTEPTGIKHGTIMVVLEDKLTVEVTTLRIDKVTDGRHAEVEFTNDWQLDAARRDFTVNAMFMDKSGEVTDYFNGVVDLSELRIRFVNNPVDRIQEDYLRILRYFRFYGRISAVGNKHEEHTITAIRENAGGLKTISKERIWKEFQQIIGGDHCIALIKLMYELGIAEALDLPLPGNFKELDRVWKVHKQAVFYGGCGLNPEVIFISLLEGGTEHSVGELCSRWKMSNKEKKLAILIVIQRAIFTKLVIKSSITQEAYTKHCKDLIVEGQPQSHIIQLMMYLARADEEIEKVHKWEVPVLPVTGHDLLALGLQGPELAKVKDKLKQKWKDSYYILSKEELLKLV</sequence>
<comment type="similarity">
    <text evidence="2 9">Belongs to the tRNA nucleotidyltransferase/poly(A) polymerase family.</text>
</comment>
<proteinExistence type="inferred from homology"/>
<dbReference type="InterPro" id="IPR050264">
    <property type="entry name" value="Bact_CCA-adding_enz_type3_sf"/>
</dbReference>
<dbReference type="SUPFAM" id="SSF81301">
    <property type="entry name" value="Nucleotidyltransferase"/>
    <property type="match status" value="1"/>
</dbReference>
<dbReference type="GO" id="GO:0016779">
    <property type="term" value="F:nucleotidyltransferase activity"/>
    <property type="evidence" value="ECO:0007669"/>
    <property type="project" value="UniProtKB-KW"/>
</dbReference>
<evidence type="ECO:0000256" key="2">
    <source>
        <dbReference type="ARBA" id="ARBA00007265"/>
    </source>
</evidence>
<organism evidence="12 13">
    <name type="scientific">Oopsacas minuta</name>
    <dbReference type="NCBI Taxonomy" id="111878"/>
    <lineage>
        <taxon>Eukaryota</taxon>
        <taxon>Metazoa</taxon>
        <taxon>Porifera</taxon>
        <taxon>Hexactinellida</taxon>
        <taxon>Hexasterophora</taxon>
        <taxon>Lyssacinosida</taxon>
        <taxon>Leucopsacidae</taxon>
        <taxon>Oopsacas</taxon>
    </lineage>
</organism>
<comment type="caution">
    <text evidence="12">The sequence shown here is derived from an EMBL/GenBank/DDBJ whole genome shotgun (WGS) entry which is preliminary data.</text>
</comment>
<keyword evidence="6" id="KW-0479">Metal-binding</keyword>
<dbReference type="InterPro" id="IPR043519">
    <property type="entry name" value="NT_sf"/>
</dbReference>
<dbReference type="Pfam" id="PF01743">
    <property type="entry name" value="PolyA_pol"/>
    <property type="match status" value="1"/>
</dbReference>
<dbReference type="GO" id="GO:0001680">
    <property type="term" value="P:tRNA 3'-terminal CCA addition"/>
    <property type="evidence" value="ECO:0007669"/>
    <property type="project" value="UniProtKB-ARBA"/>
</dbReference>
<dbReference type="Pfam" id="PF12627">
    <property type="entry name" value="PolyA_pol_RNAbd"/>
    <property type="match status" value="1"/>
</dbReference>
<feature type="domain" description="Poly A polymerase head" evidence="10">
    <location>
        <begin position="55"/>
        <end position="176"/>
    </location>
</feature>
<evidence type="ECO:0000259" key="11">
    <source>
        <dbReference type="Pfam" id="PF12627"/>
    </source>
</evidence>
<evidence type="ECO:0000256" key="9">
    <source>
        <dbReference type="RuleBase" id="RU003953"/>
    </source>
</evidence>
<keyword evidence="3 9" id="KW-0808">Transferase</keyword>
<protein>
    <submittedName>
        <fullName evidence="12">CCA tRNA nucleotidyltransferase 1, mitochondrial-like</fullName>
    </submittedName>
</protein>
<keyword evidence="8" id="KW-0460">Magnesium</keyword>
<keyword evidence="5" id="KW-0548">Nucleotidyltransferase</keyword>
<gene>
    <name evidence="12" type="ORF">LOD99_2800</name>
</gene>
<keyword evidence="4" id="KW-0819">tRNA processing</keyword>